<dbReference type="SUPFAM" id="SSF88946">
    <property type="entry name" value="Sigma2 domain of RNA polymerase sigma factors"/>
    <property type="match status" value="1"/>
</dbReference>
<protein>
    <submittedName>
        <fullName evidence="3">Sigma-70 family RNA polymerase sigma factor</fullName>
    </submittedName>
</protein>
<evidence type="ECO:0000313" key="4">
    <source>
        <dbReference type="Proteomes" id="UP000662747"/>
    </source>
</evidence>
<organism evidence="3 4">
    <name type="scientific">Pyxidicoccus parkwayensis</name>
    <dbReference type="NCBI Taxonomy" id="2813578"/>
    <lineage>
        <taxon>Bacteria</taxon>
        <taxon>Pseudomonadati</taxon>
        <taxon>Myxococcota</taxon>
        <taxon>Myxococcia</taxon>
        <taxon>Myxococcales</taxon>
        <taxon>Cystobacterineae</taxon>
        <taxon>Myxococcaceae</taxon>
        <taxon>Pyxidicoccus</taxon>
    </lineage>
</organism>
<accession>A0ABX7NWX9</accession>
<sequence>MQADARDALEQRIHQHCQEGDVGRAVEEALAGYGAELMRLLGSLLKDRERAREAYAIFSETLLMDLPSFRWESSFRTWAHRVARNVAYRMAAAPSGREVPVSHGAFDHHAHQDWSRTRPWLRTDVKERIRALRSQLEPYEQTLLELRIDRRMSWTDVAKRLADPDEAMSSEALARKSAVLRQQFQRIKARLRALAREAELISRESTPA</sequence>
<feature type="coiled-coil region" evidence="1">
    <location>
        <begin position="177"/>
        <end position="204"/>
    </location>
</feature>
<reference evidence="3 4" key="1">
    <citation type="submission" date="2021-02" db="EMBL/GenBank/DDBJ databases">
        <title>De Novo genome assembly of isolated myxobacteria.</title>
        <authorList>
            <person name="Stevens D.C."/>
        </authorList>
    </citation>
    <scope>NUCLEOTIDE SEQUENCE [LARGE SCALE GENOMIC DNA]</scope>
    <source>
        <strain evidence="4">SCPEA02</strain>
    </source>
</reference>
<dbReference type="RefSeq" id="WP_206725014.1">
    <property type="nucleotide sequence ID" value="NZ_CP071090.1"/>
</dbReference>
<dbReference type="EMBL" id="CP071090">
    <property type="protein sequence ID" value="QSQ23441.1"/>
    <property type="molecule type" value="Genomic_DNA"/>
</dbReference>
<proteinExistence type="predicted"/>
<keyword evidence="4" id="KW-1185">Reference proteome</keyword>
<keyword evidence="1" id="KW-0175">Coiled coil</keyword>
<dbReference type="Proteomes" id="UP000662747">
    <property type="component" value="Chromosome"/>
</dbReference>
<dbReference type="Gene3D" id="1.10.1740.10">
    <property type="match status" value="1"/>
</dbReference>
<gene>
    <name evidence="3" type="ORF">JY651_00175</name>
</gene>
<name>A0ABX7NWX9_9BACT</name>
<evidence type="ECO:0000256" key="1">
    <source>
        <dbReference type="SAM" id="Coils"/>
    </source>
</evidence>
<dbReference type="Pfam" id="PF04542">
    <property type="entry name" value="Sigma70_r2"/>
    <property type="match status" value="1"/>
</dbReference>
<evidence type="ECO:0000259" key="2">
    <source>
        <dbReference type="Pfam" id="PF04542"/>
    </source>
</evidence>
<dbReference type="InterPro" id="IPR007627">
    <property type="entry name" value="RNA_pol_sigma70_r2"/>
</dbReference>
<evidence type="ECO:0000313" key="3">
    <source>
        <dbReference type="EMBL" id="QSQ23441.1"/>
    </source>
</evidence>
<feature type="domain" description="RNA polymerase sigma-70 region 2" evidence="2">
    <location>
        <begin position="33"/>
        <end position="90"/>
    </location>
</feature>
<dbReference type="InterPro" id="IPR013325">
    <property type="entry name" value="RNA_pol_sigma_r2"/>
</dbReference>